<dbReference type="AlphaFoldDB" id="A0A2X2HTV9"/>
<evidence type="ECO:0000313" key="1">
    <source>
        <dbReference type="EMBL" id="SUI46958.1"/>
    </source>
</evidence>
<dbReference type="EMBL" id="UGYN01000002">
    <property type="protein sequence ID" value="SUI46958.1"/>
    <property type="molecule type" value="Genomic_DNA"/>
</dbReference>
<dbReference type="Proteomes" id="UP000255529">
    <property type="component" value="Unassembled WGS sequence"/>
</dbReference>
<name>A0A2X2HTV9_9GAMM</name>
<evidence type="ECO:0000313" key="2">
    <source>
        <dbReference type="Proteomes" id="UP000255529"/>
    </source>
</evidence>
<reference evidence="1 2" key="1">
    <citation type="submission" date="2018-06" db="EMBL/GenBank/DDBJ databases">
        <authorList>
            <consortium name="Pathogen Informatics"/>
            <person name="Doyle S."/>
        </authorList>
    </citation>
    <scope>NUCLEOTIDE SEQUENCE [LARGE SCALE GENOMIC DNA]</scope>
    <source>
        <strain evidence="1 2">NCTC11544</strain>
    </source>
</reference>
<accession>A0A2X2HTV9</accession>
<protein>
    <submittedName>
        <fullName evidence="1">Uncharacterized protein</fullName>
    </submittedName>
</protein>
<sequence>MSSKSNVLDQSQEQSSNFLSIKEQRLQALQAFHDAWWEQRCQEWRERGCLGTPGRVISRYRSNETS</sequence>
<proteinExistence type="predicted"/>
<gene>
    <name evidence="1" type="ORF">NCTC11544_00703</name>
</gene>
<organism evidence="1 2">
    <name type="scientific">Serratia quinivorans</name>
    <dbReference type="NCBI Taxonomy" id="137545"/>
    <lineage>
        <taxon>Bacteria</taxon>
        <taxon>Pseudomonadati</taxon>
        <taxon>Pseudomonadota</taxon>
        <taxon>Gammaproteobacteria</taxon>
        <taxon>Enterobacterales</taxon>
        <taxon>Yersiniaceae</taxon>
        <taxon>Serratia</taxon>
    </lineage>
</organism>